<feature type="region of interest" description="Disordered" evidence="1">
    <location>
        <begin position="121"/>
        <end position="165"/>
    </location>
</feature>
<feature type="compositionally biased region" description="Gly residues" evidence="1">
    <location>
        <begin position="121"/>
        <end position="130"/>
    </location>
</feature>
<organism evidence="2 3">
    <name type="scientific">Gonium pectorale</name>
    <name type="common">Green alga</name>
    <dbReference type="NCBI Taxonomy" id="33097"/>
    <lineage>
        <taxon>Eukaryota</taxon>
        <taxon>Viridiplantae</taxon>
        <taxon>Chlorophyta</taxon>
        <taxon>core chlorophytes</taxon>
        <taxon>Chlorophyceae</taxon>
        <taxon>CS clade</taxon>
        <taxon>Chlamydomonadales</taxon>
        <taxon>Volvocaceae</taxon>
        <taxon>Gonium</taxon>
    </lineage>
</organism>
<accession>A0A150FWR9</accession>
<proteinExistence type="predicted"/>
<comment type="caution">
    <text evidence="2">The sequence shown here is derived from an EMBL/GenBank/DDBJ whole genome shotgun (WGS) entry which is preliminary data.</text>
</comment>
<dbReference type="OrthoDB" id="548067at2759"/>
<dbReference type="Proteomes" id="UP000075714">
    <property type="component" value="Unassembled WGS sequence"/>
</dbReference>
<dbReference type="EMBL" id="LSYV01000338">
    <property type="protein sequence ID" value="KXZ41655.1"/>
    <property type="molecule type" value="Genomic_DNA"/>
</dbReference>
<dbReference type="AlphaFoldDB" id="A0A150FWR9"/>
<reference evidence="3" key="1">
    <citation type="journal article" date="2016" name="Nat. Commun.">
        <title>The Gonium pectorale genome demonstrates co-option of cell cycle regulation during the evolution of multicellularity.</title>
        <authorList>
            <person name="Hanschen E.R."/>
            <person name="Marriage T.N."/>
            <person name="Ferris P.J."/>
            <person name="Hamaji T."/>
            <person name="Toyoda A."/>
            <person name="Fujiyama A."/>
            <person name="Neme R."/>
            <person name="Noguchi H."/>
            <person name="Minakuchi Y."/>
            <person name="Suzuki M."/>
            <person name="Kawai-Toyooka H."/>
            <person name="Smith D.R."/>
            <person name="Sparks H."/>
            <person name="Anderson J."/>
            <person name="Bakaric R."/>
            <person name="Luria V."/>
            <person name="Karger A."/>
            <person name="Kirschner M.W."/>
            <person name="Durand P.M."/>
            <person name="Michod R.E."/>
            <person name="Nozaki H."/>
            <person name="Olson B.J."/>
        </authorList>
    </citation>
    <scope>NUCLEOTIDE SEQUENCE [LARGE SCALE GENOMIC DNA]</scope>
    <source>
        <strain evidence="3">NIES-2863</strain>
    </source>
</reference>
<evidence type="ECO:0000313" key="2">
    <source>
        <dbReference type="EMBL" id="KXZ41655.1"/>
    </source>
</evidence>
<protein>
    <submittedName>
        <fullName evidence="2">Uncharacterized protein</fullName>
    </submittedName>
</protein>
<feature type="compositionally biased region" description="Basic and acidic residues" evidence="1">
    <location>
        <begin position="136"/>
        <end position="149"/>
    </location>
</feature>
<evidence type="ECO:0000313" key="3">
    <source>
        <dbReference type="Proteomes" id="UP000075714"/>
    </source>
</evidence>
<name>A0A150FWR9_GONPE</name>
<evidence type="ECO:0000256" key="1">
    <source>
        <dbReference type="SAM" id="MobiDB-lite"/>
    </source>
</evidence>
<sequence length="165" mass="17296">MGRIREFGKGLGWYDASQPSHVVRCGESAINVKFGQLSGYKLTVYLFTRACAWARKRLAACLPDEQRRIFTSDQGLIVLLQLEPPNVQNLLRGDKVPSLADRFGGDSAGWAAPAAPGPYAGGGAAGGPQLAGGRAMHRDRAGEAWRDHQLSSAAGSSSGSGGGCP</sequence>
<keyword evidence="3" id="KW-1185">Reference proteome</keyword>
<gene>
    <name evidence="2" type="ORF">GPECTOR_340g78</name>
</gene>